<name>A0A5C7HD09_9ROSI</name>
<evidence type="ECO:0000313" key="2">
    <source>
        <dbReference type="EMBL" id="TXG54352.1"/>
    </source>
</evidence>
<dbReference type="PANTHER" id="PTHR31973:SF187">
    <property type="entry name" value="MUTATOR TRANSPOSASE MUDRA PROTEIN"/>
    <property type="match status" value="1"/>
</dbReference>
<protein>
    <recommendedName>
        <fullName evidence="1">MULE transposase domain-containing protein</fullName>
    </recommendedName>
</protein>
<evidence type="ECO:0000313" key="3">
    <source>
        <dbReference type="Proteomes" id="UP000323000"/>
    </source>
</evidence>
<sequence>MASEEIQLKDDVEENVVDNGILDTNSHISMLGSSDHDEGISRHVCNRRGESKESWGWFLHHLYMYIGIEDNRRVTFMSDMQKGVNDAIYKFWPRSNSGFCVRHLTTNMQAKYKAQLSGLFVWNDSNKSTKAEFRGGDFKTEGKMHTTT</sequence>
<dbReference type="PANTHER" id="PTHR31973">
    <property type="entry name" value="POLYPROTEIN, PUTATIVE-RELATED"/>
    <property type="match status" value="1"/>
</dbReference>
<reference evidence="3" key="1">
    <citation type="journal article" date="2019" name="Gigascience">
        <title>De novo genome assembly of the endangered Acer yangbiense, a plant species with extremely small populations endemic to Yunnan Province, China.</title>
        <authorList>
            <person name="Yang J."/>
            <person name="Wariss H.M."/>
            <person name="Tao L."/>
            <person name="Zhang R."/>
            <person name="Yun Q."/>
            <person name="Hollingsworth P."/>
            <person name="Dao Z."/>
            <person name="Luo G."/>
            <person name="Guo H."/>
            <person name="Ma Y."/>
            <person name="Sun W."/>
        </authorList>
    </citation>
    <scope>NUCLEOTIDE SEQUENCE [LARGE SCALE GENOMIC DNA]</scope>
    <source>
        <strain evidence="3">cv. Malutang</strain>
    </source>
</reference>
<dbReference type="InterPro" id="IPR018289">
    <property type="entry name" value="MULE_transposase_dom"/>
</dbReference>
<dbReference type="EMBL" id="VAHF01000009">
    <property type="protein sequence ID" value="TXG54352.1"/>
    <property type="molecule type" value="Genomic_DNA"/>
</dbReference>
<gene>
    <name evidence="2" type="ORF">EZV62_019608</name>
</gene>
<accession>A0A5C7HD09</accession>
<dbReference type="Proteomes" id="UP000323000">
    <property type="component" value="Chromosome 9"/>
</dbReference>
<dbReference type="Pfam" id="PF10551">
    <property type="entry name" value="MULE"/>
    <property type="match status" value="1"/>
</dbReference>
<keyword evidence="3" id="KW-1185">Reference proteome</keyword>
<evidence type="ECO:0000259" key="1">
    <source>
        <dbReference type="Pfam" id="PF10551"/>
    </source>
</evidence>
<dbReference type="OrthoDB" id="1918246at2759"/>
<comment type="caution">
    <text evidence="2">The sequence shown here is derived from an EMBL/GenBank/DDBJ whole genome shotgun (WGS) entry which is preliminary data.</text>
</comment>
<dbReference type="AlphaFoldDB" id="A0A5C7HD09"/>
<feature type="domain" description="MULE transposase" evidence="1">
    <location>
        <begin position="49"/>
        <end position="107"/>
    </location>
</feature>
<organism evidence="2 3">
    <name type="scientific">Acer yangbiense</name>
    <dbReference type="NCBI Taxonomy" id="1000413"/>
    <lineage>
        <taxon>Eukaryota</taxon>
        <taxon>Viridiplantae</taxon>
        <taxon>Streptophyta</taxon>
        <taxon>Embryophyta</taxon>
        <taxon>Tracheophyta</taxon>
        <taxon>Spermatophyta</taxon>
        <taxon>Magnoliopsida</taxon>
        <taxon>eudicotyledons</taxon>
        <taxon>Gunneridae</taxon>
        <taxon>Pentapetalae</taxon>
        <taxon>rosids</taxon>
        <taxon>malvids</taxon>
        <taxon>Sapindales</taxon>
        <taxon>Sapindaceae</taxon>
        <taxon>Hippocastanoideae</taxon>
        <taxon>Acereae</taxon>
        <taxon>Acer</taxon>
    </lineage>
</organism>
<proteinExistence type="predicted"/>